<keyword evidence="4 6" id="KW-0560">Oxidoreductase</keyword>
<dbReference type="Proteomes" id="UP000590740">
    <property type="component" value="Unassembled WGS sequence"/>
</dbReference>
<dbReference type="InterPro" id="IPR019833">
    <property type="entry name" value="Mn/Fe_SOD_BS"/>
</dbReference>
<dbReference type="GO" id="GO:0004784">
    <property type="term" value="F:superoxide dismutase activity"/>
    <property type="evidence" value="ECO:0007669"/>
    <property type="project" value="UniProtKB-EC"/>
</dbReference>
<dbReference type="FunFam" id="3.55.40.20:FF:000001">
    <property type="entry name" value="Superoxide dismutase"/>
    <property type="match status" value="1"/>
</dbReference>
<dbReference type="SUPFAM" id="SSF54719">
    <property type="entry name" value="Fe,Mn superoxide dismutase (SOD), C-terminal domain"/>
    <property type="match status" value="1"/>
</dbReference>
<evidence type="ECO:0000256" key="5">
    <source>
        <dbReference type="PIRSR" id="PIRSR000349-1"/>
    </source>
</evidence>
<dbReference type="Pfam" id="PF00081">
    <property type="entry name" value="Sod_Fe_N"/>
    <property type="match status" value="1"/>
</dbReference>
<evidence type="ECO:0000256" key="2">
    <source>
        <dbReference type="ARBA" id="ARBA00012682"/>
    </source>
</evidence>
<dbReference type="GO" id="GO:0005737">
    <property type="term" value="C:cytoplasm"/>
    <property type="evidence" value="ECO:0007669"/>
    <property type="project" value="TreeGrafter"/>
</dbReference>
<dbReference type="InterPro" id="IPR019832">
    <property type="entry name" value="Mn/Fe_SOD_C"/>
</dbReference>
<dbReference type="EMBL" id="JACHIG010000002">
    <property type="protein sequence ID" value="MBB5032055.1"/>
    <property type="molecule type" value="Genomic_DNA"/>
</dbReference>
<protein>
    <recommendedName>
        <fullName evidence="2 6">Superoxide dismutase</fullName>
        <ecNumber evidence="2 6">1.15.1.1</ecNumber>
    </recommendedName>
</protein>
<dbReference type="PANTHER" id="PTHR43595">
    <property type="entry name" value="37S RIBOSOMAL PROTEIN S26, MITOCHONDRIAL"/>
    <property type="match status" value="1"/>
</dbReference>
<dbReference type="GO" id="GO:0030145">
    <property type="term" value="F:manganese ion binding"/>
    <property type="evidence" value="ECO:0007669"/>
    <property type="project" value="UniProtKB-ARBA"/>
</dbReference>
<keyword evidence="3 5" id="KW-0479">Metal-binding</keyword>
<reference evidence="9 10" key="1">
    <citation type="submission" date="2020-08" db="EMBL/GenBank/DDBJ databases">
        <title>Genomic Encyclopedia of Type Strains, Phase IV (KMG-IV): sequencing the most valuable type-strain genomes for metagenomic binning, comparative biology and taxonomic classification.</title>
        <authorList>
            <person name="Goeker M."/>
        </authorList>
    </citation>
    <scope>NUCLEOTIDE SEQUENCE [LARGE SCALE GENOMIC DNA]</scope>
    <source>
        <strain evidence="9 10">DSM 12252</strain>
    </source>
</reference>
<feature type="binding site" evidence="5">
    <location>
        <position position="27"/>
    </location>
    <ligand>
        <name>Mn(2+)</name>
        <dbReference type="ChEBI" id="CHEBI:29035"/>
    </ligand>
</feature>
<evidence type="ECO:0000259" key="7">
    <source>
        <dbReference type="Pfam" id="PF00081"/>
    </source>
</evidence>
<evidence type="ECO:0000259" key="8">
    <source>
        <dbReference type="Pfam" id="PF02777"/>
    </source>
</evidence>
<organism evidence="9 10">
    <name type="scientific">Prosthecobacter vanneervenii</name>
    <dbReference type="NCBI Taxonomy" id="48466"/>
    <lineage>
        <taxon>Bacteria</taxon>
        <taxon>Pseudomonadati</taxon>
        <taxon>Verrucomicrobiota</taxon>
        <taxon>Verrucomicrobiia</taxon>
        <taxon>Verrucomicrobiales</taxon>
        <taxon>Verrucomicrobiaceae</taxon>
        <taxon>Prosthecobacter</taxon>
    </lineage>
</organism>
<comment type="catalytic activity">
    <reaction evidence="6">
        <text>2 superoxide + 2 H(+) = H2O2 + O2</text>
        <dbReference type="Rhea" id="RHEA:20696"/>
        <dbReference type="ChEBI" id="CHEBI:15378"/>
        <dbReference type="ChEBI" id="CHEBI:15379"/>
        <dbReference type="ChEBI" id="CHEBI:16240"/>
        <dbReference type="ChEBI" id="CHEBI:18421"/>
        <dbReference type="EC" id="1.15.1.1"/>
    </reaction>
</comment>
<comment type="similarity">
    <text evidence="1 6">Belongs to the iron/manganese superoxide dismutase family.</text>
</comment>
<evidence type="ECO:0000256" key="6">
    <source>
        <dbReference type="RuleBase" id="RU000414"/>
    </source>
</evidence>
<feature type="binding site" evidence="5">
    <location>
        <position position="82"/>
    </location>
    <ligand>
        <name>Mn(2+)</name>
        <dbReference type="ChEBI" id="CHEBI:29035"/>
    </ligand>
</feature>
<evidence type="ECO:0000256" key="3">
    <source>
        <dbReference type="ARBA" id="ARBA00022723"/>
    </source>
</evidence>
<dbReference type="SUPFAM" id="SSF46609">
    <property type="entry name" value="Fe,Mn superoxide dismutase (SOD), N-terminal domain"/>
    <property type="match status" value="1"/>
</dbReference>
<dbReference type="InterPro" id="IPR001189">
    <property type="entry name" value="Mn/Fe_SOD"/>
</dbReference>
<evidence type="ECO:0000256" key="4">
    <source>
        <dbReference type="ARBA" id="ARBA00023002"/>
    </source>
</evidence>
<dbReference type="PIRSF" id="PIRSF000349">
    <property type="entry name" value="SODismutase"/>
    <property type="match status" value="1"/>
</dbReference>
<sequence length="204" mass="21995">MAHTLPPLPYPTNALEPHIDQQTMEIHHGRHHNAYVTNLNNAIAGKADLEALSIEDLCKNISKLPADVQGPIRNNGGGHFNHTLFWNIMGPNAGGAPTGALGDAITATFGSFDAFKEAFGKAGVTRFGSGWAWLVVKDGKLAITSTPNQDNPLMDGSGTPILGCDVWEHAYYLKYQNKRPDYIAAWWNAVNWTAVAANYAAALG</sequence>
<comment type="function">
    <text evidence="6">Destroys radicals which are normally produced within the cells and which are toxic to biological systems.</text>
</comment>
<comment type="caution">
    <text evidence="9">The sequence shown here is derived from an EMBL/GenBank/DDBJ whole genome shotgun (WGS) entry which is preliminary data.</text>
</comment>
<proteinExistence type="inferred from homology"/>
<feature type="domain" description="Manganese/iron superoxide dismutase C-terminal" evidence="8">
    <location>
        <begin position="97"/>
        <end position="197"/>
    </location>
</feature>
<name>A0A7W7YA25_9BACT</name>
<dbReference type="EC" id="1.15.1.1" evidence="2 6"/>
<feature type="domain" description="Manganese/iron superoxide dismutase N-terminal" evidence="7">
    <location>
        <begin position="3"/>
        <end position="89"/>
    </location>
</feature>
<dbReference type="Pfam" id="PF02777">
    <property type="entry name" value="Sod_Fe_C"/>
    <property type="match status" value="1"/>
</dbReference>
<evidence type="ECO:0000313" key="9">
    <source>
        <dbReference type="EMBL" id="MBB5032055.1"/>
    </source>
</evidence>
<dbReference type="InterPro" id="IPR019831">
    <property type="entry name" value="Mn/Fe_SOD_N"/>
</dbReference>
<dbReference type="InterPro" id="IPR036324">
    <property type="entry name" value="Mn/Fe_SOD_N_sf"/>
</dbReference>
<dbReference type="Gene3D" id="3.55.40.20">
    <property type="entry name" value="Iron/manganese superoxide dismutase, C-terminal domain"/>
    <property type="match status" value="1"/>
</dbReference>
<dbReference type="PRINTS" id="PR01703">
    <property type="entry name" value="MNSODISMTASE"/>
</dbReference>
<evidence type="ECO:0000313" key="10">
    <source>
        <dbReference type="Proteomes" id="UP000590740"/>
    </source>
</evidence>
<dbReference type="RefSeq" id="WP_184338974.1">
    <property type="nucleotide sequence ID" value="NZ_JACHIG010000002.1"/>
</dbReference>
<dbReference type="InterPro" id="IPR036314">
    <property type="entry name" value="SOD_C_sf"/>
</dbReference>
<dbReference type="PROSITE" id="PS00088">
    <property type="entry name" value="SOD_MN"/>
    <property type="match status" value="1"/>
</dbReference>
<evidence type="ECO:0000256" key="1">
    <source>
        <dbReference type="ARBA" id="ARBA00008714"/>
    </source>
</evidence>
<dbReference type="Gene3D" id="1.10.287.990">
    <property type="entry name" value="Fe,Mn superoxide dismutase (SOD) domain"/>
    <property type="match status" value="1"/>
</dbReference>
<accession>A0A7W7YA25</accession>
<feature type="binding site" evidence="5">
    <location>
        <position position="169"/>
    </location>
    <ligand>
        <name>Mn(2+)</name>
        <dbReference type="ChEBI" id="CHEBI:29035"/>
    </ligand>
</feature>
<dbReference type="AlphaFoldDB" id="A0A7W7YA25"/>
<dbReference type="PANTHER" id="PTHR43595:SF2">
    <property type="entry name" value="SMALL RIBOSOMAL SUBUNIT PROTEIN MS42"/>
    <property type="match status" value="1"/>
</dbReference>
<feature type="binding site" evidence="5">
    <location>
        <position position="165"/>
    </location>
    <ligand>
        <name>Mn(2+)</name>
        <dbReference type="ChEBI" id="CHEBI:29035"/>
    </ligand>
</feature>
<gene>
    <name evidence="9" type="ORF">HNQ65_001623</name>
</gene>
<dbReference type="FunFam" id="1.10.287.990:FF:000001">
    <property type="entry name" value="Superoxide dismutase"/>
    <property type="match status" value="1"/>
</dbReference>
<keyword evidence="10" id="KW-1185">Reference proteome</keyword>